<dbReference type="Pfam" id="PF09578">
    <property type="entry name" value="Spore_YabQ"/>
    <property type="match status" value="1"/>
</dbReference>
<dbReference type="EMBL" id="JACHGH010000017">
    <property type="protein sequence ID" value="MBB6455254.1"/>
    <property type="molecule type" value="Genomic_DNA"/>
</dbReference>
<feature type="transmembrane region" description="Helical" evidence="1">
    <location>
        <begin position="70"/>
        <end position="91"/>
    </location>
</feature>
<dbReference type="AlphaFoldDB" id="A0A841QAE4"/>
<evidence type="ECO:0000313" key="3">
    <source>
        <dbReference type="Proteomes" id="UP000581688"/>
    </source>
</evidence>
<dbReference type="Proteomes" id="UP000581688">
    <property type="component" value="Unassembled WGS sequence"/>
</dbReference>
<accession>A0A841QAE4</accession>
<evidence type="ECO:0000256" key="1">
    <source>
        <dbReference type="SAM" id="Phobius"/>
    </source>
</evidence>
<reference evidence="2 3" key="1">
    <citation type="submission" date="2020-08" db="EMBL/GenBank/DDBJ databases">
        <title>Genomic Encyclopedia of Type Strains, Phase IV (KMG-IV): sequencing the most valuable type-strain genomes for metagenomic binning, comparative biology and taxonomic classification.</title>
        <authorList>
            <person name="Goeker M."/>
        </authorList>
    </citation>
    <scope>NUCLEOTIDE SEQUENCE [LARGE SCALE GENOMIC DNA]</scope>
    <source>
        <strain evidence="2 3">DSM 19612</strain>
    </source>
</reference>
<dbReference type="InterPro" id="IPR019074">
    <property type="entry name" value="YabQ"/>
</dbReference>
<keyword evidence="1" id="KW-1133">Transmembrane helix</keyword>
<gene>
    <name evidence="2" type="ORF">HNQ94_003751</name>
</gene>
<feature type="transmembrane region" description="Helical" evidence="1">
    <location>
        <begin position="123"/>
        <end position="147"/>
    </location>
</feature>
<keyword evidence="3" id="KW-1185">Reference proteome</keyword>
<name>A0A841QAE4_9BACI</name>
<protein>
    <submittedName>
        <fullName evidence="2">Spore cortex biosynthesis protein YabQ</fullName>
    </submittedName>
</protein>
<feature type="transmembrane region" description="Helical" evidence="1">
    <location>
        <begin position="6"/>
        <end position="25"/>
    </location>
</feature>
<proteinExistence type="predicted"/>
<keyword evidence="1" id="KW-0472">Membrane</keyword>
<sequence length="199" mass="24270">MSLTLQFITMTAMVGSGIYLGMAIDTFNRFYRKKKRNGFIRYTNEILFWILQGLILFYILYLVNQGELRLYVWLAVIFGFAFYQSVFRVWYLKSLEHIIQWAVATIRFCRNLFERLIIAPIKWLLKLVTYLLTLFWAFIIWLILIPWKIFQKPLLYFWSLIKKLIPKNTKKYLLSFHHFCSKIYNTINNWTRSLFSKRR</sequence>
<dbReference type="NCBIfam" id="TIGR02893">
    <property type="entry name" value="spore_yabQ"/>
    <property type="match status" value="1"/>
</dbReference>
<organism evidence="2 3">
    <name type="scientific">Salirhabdus euzebyi</name>
    <dbReference type="NCBI Taxonomy" id="394506"/>
    <lineage>
        <taxon>Bacteria</taxon>
        <taxon>Bacillati</taxon>
        <taxon>Bacillota</taxon>
        <taxon>Bacilli</taxon>
        <taxon>Bacillales</taxon>
        <taxon>Bacillaceae</taxon>
        <taxon>Salirhabdus</taxon>
    </lineage>
</organism>
<evidence type="ECO:0000313" key="2">
    <source>
        <dbReference type="EMBL" id="MBB6455254.1"/>
    </source>
</evidence>
<comment type="caution">
    <text evidence="2">The sequence shown here is derived from an EMBL/GenBank/DDBJ whole genome shotgun (WGS) entry which is preliminary data.</text>
</comment>
<feature type="transmembrane region" description="Helical" evidence="1">
    <location>
        <begin position="46"/>
        <end position="64"/>
    </location>
</feature>
<dbReference type="RefSeq" id="WP_174497726.1">
    <property type="nucleotide sequence ID" value="NZ_CADDWK010000018.1"/>
</dbReference>
<keyword evidence="1" id="KW-0812">Transmembrane</keyword>